<dbReference type="Gene3D" id="2.120.10.80">
    <property type="entry name" value="Kelch-type beta propeller"/>
    <property type="match status" value="1"/>
</dbReference>
<evidence type="ECO:0000313" key="4">
    <source>
        <dbReference type="Proteomes" id="UP000286045"/>
    </source>
</evidence>
<protein>
    <recommendedName>
        <fullName evidence="5">Kelch repeat protein</fullName>
    </recommendedName>
</protein>
<dbReference type="InterPro" id="IPR011043">
    <property type="entry name" value="Gal_Oxase/kelch_b-propeller"/>
</dbReference>
<comment type="caution">
    <text evidence="3">The sequence shown here is derived from an EMBL/GenBank/DDBJ whole genome shotgun (WGS) entry which is preliminary data.</text>
</comment>
<organism evidence="3 4">
    <name type="scientific">Xylaria grammica</name>
    <dbReference type="NCBI Taxonomy" id="363999"/>
    <lineage>
        <taxon>Eukaryota</taxon>
        <taxon>Fungi</taxon>
        <taxon>Dikarya</taxon>
        <taxon>Ascomycota</taxon>
        <taxon>Pezizomycotina</taxon>
        <taxon>Sordariomycetes</taxon>
        <taxon>Xylariomycetidae</taxon>
        <taxon>Xylariales</taxon>
        <taxon>Xylariaceae</taxon>
        <taxon>Xylaria</taxon>
    </lineage>
</organism>
<dbReference type="AlphaFoldDB" id="A0A439DIW4"/>
<accession>A0A439DIW4</accession>
<evidence type="ECO:0008006" key="5">
    <source>
        <dbReference type="Google" id="ProtNLM"/>
    </source>
</evidence>
<dbReference type="InterPro" id="IPR015915">
    <property type="entry name" value="Kelch-typ_b-propeller"/>
</dbReference>
<dbReference type="EMBL" id="RYZI01000009">
    <property type="protein sequence ID" value="RWA14358.1"/>
    <property type="molecule type" value="Genomic_DNA"/>
</dbReference>
<name>A0A439DIW4_9PEZI</name>
<keyword evidence="2" id="KW-0812">Transmembrane</keyword>
<dbReference type="SUPFAM" id="SSF50965">
    <property type="entry name" value="Galactose oxidase, central domain"/>
    <property type="match status" value="1"/>
</dbReference>
<keyword evidence="2" id="KW-1133">Transmembrane helix</keyword>
<proteinExistence type="predicted"/>
<evidence type="ECO:0000313" key="3">
    <source>
        <dbReference type="EMBL" id="RWA14358.1"/>
    </source>
</evidence>
<feature type="transmembrane region" description="Helical" evidence="2">
    <location>
        <begin position="476"/>
        <end position="503"/>
    </location>
</feature>
<evidence type="ECO:0000256" key="2">
    <source>
        <dbReference type="SAM" id="Phobius"/>
    </source>
</evidence>
<sequence>MCSILDQRTAIVDDRLFFCSGNYTFDDDGLPPHAASFIYWLNLSDTFDVTGPLDVALLGSTDLPSESLNGGKYPDPGGFSGTFFYDHTMLYPYAGLIGPEADGTNNALWGFNTSDNSWNFTRVEGGRISFGENSEGVYASDPRTGTSFYTGGWVTSFNGMYNGTVKFRSSNTDSLSWSFETALAGLQGPNILKGSMVYVRKGGAGILIAFGGYQTAYAGSQIPDWPWDQRPFSEIFIYDIQSSTWYHQTATGDLPELRTEFCAAVSAAPDDSSFQITMHGGWDQLNRRAFNDVYVLSVPSFRWIKIEDSDNPDLIGTDKPGRNRHKCDMWNETSMIVSGGQITLGEWETFLLIDMCKPEYPPIKVLDTSTYQWQTEFNPSLTYSVPGVVTDVIGGDSLGGASLTEPELGWETEDLADIFSQTVDRDTYVPPRRSSQKDPTNSDPDDSGPDDSDPDPSDPNEDQPDNDQNQKGSSSLATGAIAGIAVGAAAALAGVFAAVFLCYRKRRKYQAADQTTPSVSSVTDIPLVKGWHKPELDATAAQRFELGTENYVYEMHGDDIGKQRGGSTPPTTTH</sequence>
<dbReference type="Proteomes" id="UP000286045">
    <property type="component" value="Unassembled WGS sequence"/>
</dbReference>
<reference evidence="3 4" key="1">
    <citation type="submission" date="2018-12" db="EMBL/GenBank/DDBJ databases">
        <title>Draft genome sequence of Xylaria grammica IHI A82.</title>
        <authorList>
            <person name="Buettner E."/>
            <person name="Kellner H."/>
        </authorList>
    </citation>
    <scope>NUCLEOTIDE SEQUENCE [LARGE SCALE GENOMIC DNA]</scope>
    <source>
        <strain evidence="3 4">IHI A82</strain>
    </source>
</reference>
<dbReference type="PANTHER" id="PTHR23244">
    <property type="entry name" value="KELCH REPEAT DOMAIN"/>
    <property type="match status" value="1"/>
</dbReference>
<keyword evidence="4" id="KW-1185">Reference proteome</keyword>
<feature type="compositionally biased region" description="Acidic residues" evidence="1">
    <location>
        <begin position="443"/>
        <end position="465"/>
    </location>
</feature>
<keyword evidence="2" id="KW-0472">Membrane</keyword>
<evidence type="ECO:0000256" key="1">
    <source>
        <dbReference type="SAM" id="MobiDB-lite"/>
    </source>
</evidence>
<gene>
    <name evidence="3" type="ORF">EKO27_g719</name>
</gene>
<dbReference type="PANTHER" id="PTHR23244:SF490">
    <property type="entry name" value="KELCH REPEAT PROTEIN"/>
    <property type="match status" value="1"/>
</dbReference>
<feature type="region of interest" description="Disordered" evidence="1">
    <location>
        <begin position="421"/>
        <end position="474"/>
    </location>
</feature>
<dbReference type="STRING" id="363999.A0A439DIW4"/>